<dbReference type="RefSeq" id="WP_246109865.1">
    <property type="nucleotide sequence ID" value="NZ_CP036262.1"/>
</dbReference>
<evidence type="ECO:0000313" key="4">
    <source>
        <dbReference type="Proteomes" id="UP000320672"/>
    </source>
</evidence>
<accession>A0A517MF92</accession>
<evidence type="ECO:0000313" key="3">
    <source>
        <dbReference type="EMBL" id="QDS93558.1"/>
    </source>
</evidence>
<dbReference type="Pfam" id="PF14319">
    <property type="entry name" value="Zn_Tnp_IS91"/>
    <property type="match status" value="1"/>
</dbReference>
<dbReference type="KEGG" id="rml:FF011L_23280"/>
<evidence type="ECO:0000259" key="2">
    <source>
        <dbReference type="Pfam" id="PF14319"/>
    </source>
</evidence>
<dbReference type="PANTHER" id="PTHR37023">
    <property type="entry name" value="TRANSPOSASE"/>
    <property type="match status" value="1"/>
</dbReference>
<dbReference type="GO" id="GO:0004803">
    <property type="term" value="F:transposase activity"/>
    <property type="evidence" value="ECO:0007669"/>
    <property type="project" value="InterPro"/>
</dbReference>
<sequence length="410" mass="46478">MAVTLQSIFQQHFDAFAERHRLSRDMFRAAWAVRHCRTRELGGHVNSCPDGHFHQIAYNSCRHRSCPQCGWLPKEQWLAGWRTRLLPCPHHHIIFTVPHSLNDLWRFNKAAFADTLFAAASQTLSELLGDVKFLGGRVGVLAALHTWNQELKSHVHLHTIVTAGGLDGDGQWRKPVKKCLLPRKVLMIKFRGKFKAMLREKLRQGRMKLPPGMTGDAFERLLRELTAVPWNVKVFDAYRNGVSVATYLARYIKGGPIGNSRLLSLKNGRVVFRYRLPHRRGGDGKRQAKMDLPVDTFIGRWLQHVPPRRFQTVRGYGLYCGNQHSRWECAAEALGVRVDVNAGDDLSVEEIRDWQDWCEAAGMSDVCRCPKCNKRLVSHHEFASGRGPPVGALPYRQSVKQGNVAGGMIA</sequence>
<gene>
    <name evidence="3" type="ORF">FF011L_23280</name>
</gene>
<reference evidence="3 4" key="1">
    <citation type="submission" date="2019-02" db="EMBL/GenBank/DDBJ databases">
        <title>Deep-cultivation of Planctomycetes and their phenomic and genomic characterization uncovers novel biology.</title>
        <authorList>
            <person name="Wiegand S."/>
            <person name="Jogler M."/>
            <person name="Boedeker C."/>
            <person name="Pinto D."/>
            <person name="Vollmers J."/>
            <person name="Rivas-Marin E."/>
            <person name="Kohn T."/>
            <person name="Peeters S.H."/>
            <person name="Heuer A."/>
            <person name="Rast P."/>
            <person name="Oberbeckmann S."/>
            <person name="Bunk B."/>
            <person name="Jeske O."/>
            <person name="Meyerdierks A."/>
            <person name="Storesund J.E."/>
            <person name="Kallscheuer N."/>
            <person name="Luecker S."/>
            <person name="Lage O.M."/>
            <person name="Pohl T."/>
            <person name="Merkel B.J."/>
            <person name="Hornburger P."/>
            <person name="Mueller R.-W."/>
            <person name="Bruemmer F."/>
            <person name="Labrenz M."/>
            <person name="Spormann A.M."/>
            <person name="Op den Camp H."/>
            <person name="Overmann J."/>
            <person name="Amann R."/>
            <person name="Jetten M.S.M."/>
            <person name="Mascher T."/>
            <person name="Medema M.H."/>
            <person name="Devos D.P."/>
            <person name="Kaster A.-K."/>
            <person name="Ovreas L."/>
            <person name="Rohde M."/>
            <person name="Galperin M.Y."/>
            <person name="Jogler C."/>
        </authorList>
    </citation>
    <scope>NUCLEOTIDE SEQUENCE [LARGE SCALE GENOMIC DNA]</scope>
    <source>
        <strain evidence="3 4">FF011L</strain>
    </source>
</reference>
<dbReference type="InterPro" id="IPR007069">
    <property type="entry name" value="Transposase_32"/>
</dbReference>
<organism evidence="3 4">
    <name type="scientific">Roseimaritima multifibrata</name>
    <dbReference type="NCBI Taxonomy" id="1930274"/>
    <lineage>
        <taxon>Bacteria</taxon>
        <taxon>Pseudomonadati</taxon>
        <taxon>Planctomycetota</taxon>
        <taxon>Planctomycetia</taxon>
        <taxon>Pirellulales</taxon>
        <taxon>Pirellulaceae</taxon>
        <taxon>Roseimaritima</taxon>
    </lineage>
</organism>
<dbReference type="InterPro" id="IPR026889">
    <property type="entry name" value="Zn_Tnp"/>
</dbReference>
<dbReference type="GO" id="GO:0006313">
    <property type="term" value="P:DNA transposition"/>
    <property type="evidence" value="ECO:0007669"/>
    <property type="project" value="InterPro"/>
</dbReference>
<dbReference type="EMBL" id="CP036262">
    <property type="protein sequence ID" value="QDS93558.1"/>
    <property type="molecule type" value="Genomic_DNA"/>
</dbReference>
<feature type="domain" description="Transposase zinc-binding" evidence="2">
    <location>
        <begin position="8"/>
        <end position="97"/>
    </location>
</feature>
<dbReference type="Pfam" id="PF04986">
    <property type="entry name" value="Y2_Tnp"/>
    <property type="match status" value="1"/>
</dbReference>
<dbReference type="AlphaFoldDB" id="A0A517MF92"/>
<feature type="domain" description="Transposase IS801/IS1294" evidence="1">
    <location>
        <begin position="139"/>
        <end position="323"/>
    </location>
</feature>
<protein>
    <submittedName>
        <fullName evidence="3">Transposase</fullName>
    </submittedName>
</protein>
<name>A0A517MF92_9BACT</name>
<keyword evidence="4" id="KW-1185">Reference proteome</keyword>
<dbReference type="Proteomes" id="UP000320672">
    <property type="component" value="Chromosome"/>
</dbReference>
<evidence type="ECO:0000259" key="1">
    <source>
        <dbReference type="Pfam" id="PF04986"/>
    </source>
</evidence>
<dbReference type="GO" id="GO:0003677">
    <property type="term" value="F:DNA binding"/>
    <property type="evidence" value="ECO:0007669"/>
    <property type="project" value="InterPro"/>
</dbReference>
<dbReference type="PANTHER" id="PTHR37023:SF1">
    <property type="entry name" value="ISSOD25 TRANSPOSASE TNPA_ISSOD25"/>
    <property type="match status" value="1"/>
</dbReference>
<proteinExistence type="predicted"/>